<evidence type="ECO:0000256" key="3">
    <source>
        <dbReference type="ARBA" id="ARBA00023172"/>
    </source>
</evidence>
<dbReference type="PANTHER" id="PTHR30349">
    <property type="entry name" value="PHAGE INTEGRASE-RELATED"/>
    <property type="match status" value="1"/>
</dbReference>
<gene>
    <name evidence="6" type="ORF">ACFSJD_02540</name>
</gene>
<dbReference type="PANTHER" id="PTHR30349:SF64">
    <property type="entry name" value="PROPHAGE INTEGRASE INTD-RELATED"/>
    <property type="match status" value="1"/>
</dbReference>
<evidence type="ECO:0000256" key="4">
    <source>
        <dbReference type="SAM" id="MobiDB-lite"/>
    </source>
</evidence>
<evidence type="ECO:0000259" key="5">
    <source>
        <dbReference type="PROSITE" id="PS51898"/>
    </source>
</evidence>
<dbReference type="Proteomes" id="UP001597114">
    <property type="component" value="Unassembled WGS sequence"/>
</dbReference>
<comment type="caution">
    <text evidence="6">The sequence shown here is derived from an EMBL/GenBank/DDBJ whole genome shotgun (WGS) entry which is preliminary data.</text>
</comment>
<evidence type="ECO:0000256" key="2">
    <source>
        <dbReference type="ARBA" id="ARBA00023125"/>
    </source>
</evidence>
<dbReference type="InterPro" id="IPR013762">
    <property type="entry name" value="Integrase-like_cat_sf"/>
</dbReference>
<evidence type="ECO:0000256" key="1">
    <source>
        <dbReference type="ARBA" id="ARBA00008857"/>
    </source>
</evidence>
<dbReference type="InterPro" id="IPR010998">
    <property type="entry name" value="Integrase_recombinase_N"/>
</dbReference>
<dbReference type="InterPro" id="IPR002104">
    <property type="entry name" value="Integrase_catalytic"/>
</dbReference>
<feature type="domain" description="Tyr recombinase" evidence="5">
    <location>
        <begin position="235"/>
        <end position="448"/>
    </location>
</feature>
<dbReference type="InterPro" id="IPR050090">
    <property type="entry name" value="Tyrosine_recombinase_XerCD"/>
</dbReference>
<name>A0ABW4EL47_9PSEU</name>
<organism evidence="6 7">
    <name type="scientific">Pseudonocardia yunnanensis</name>
    <dbReference type="NCBI Taxonomy" id="58107"/>
    <lineage>
        <taxon>Bacteria</taxon>
        <taxon>Bacillati</taxon>
        <taxon>Actinomycetota</taxon>
        <taxon>Actinomycetes</taxon>
        <taxon>Pseudonocardiales</taxon>
        <taxon>Pseudonocardiaceae</taxon>
        <taxon>Pseudonocardia</taxon>
    </lineage>
</organism>
<keyword evidence="2" id="KW-0238">DNA-binding</keyword>
<sequence>MDSAYDVRVWAIQTRYKTEGSKKKPLRYVVRWMVSGERFQRSYKIRAQADSFRSELLAAARNGELFDTLTGIPRAKLRTTKRMTWFEFACAYVDSKWQDSAPKSRKSTADNLIAITRALLAGRPGEPDRKLIGSALRHAFNTNERKKAPNTDVRSALRWIEGAAPSVARLAEPAELRSLLSALDQKHDGGLCAPDTIRLRRTTLRNALDYAVELSLLDTNPITEIKTRKHKTTLREVDRRSVANPVQARTLLLAMREINPRLTAFFGVMYYAALRPEEAVNLRRENLSLPGDGWGELHLERAAPEVGAEWTDSDSRTEERSLKHRHTGVGRTVPCAPELSTLLREHLRANGTAADGRLFRAMRSDGPLSSTVYGRAWATARTATFTPDVLASPLAKRPYDLRHAAVSTWLNATGDPTRVAEWAGHTVSVLLRVYARCLDGGEQDARKKVADRLRG</sequence>
<reference evidence="7" key="1">
    <citation type="journal article" date="2019" name="Int. J. Syst. Evol. Microbiol.">
        <title>The Global Catalogue of Microorganisms (GCM) 10K type strain sequencing project: providing services to taxonomists for standard genome sequencing and annotation.</title>
        <authorList>
            <consortium name="The Broad Institute Genomics Platform"/>
            <consortium name="The Broad Institute Genome Sequencing Center for Infectious Disease"/>
            <person name="Wu L."/>
            <person name="Ma J."/>
        </authorList>
    </citation>
    <scope>NUCLEOTIDE SEQUENCE [LARGE SCALE GENOMIC DNA]</scope>
    <source>
        <strain evidence="7">CCM 7043</strain>
    </source>
</reference>
<protein>
    <submittedName>
        <fullName evidence="6">Tyrosine-type recombinase/integrase</fullName>
    </submittedName>
</protein>
<proteinExistence type="inferred from homology"/>
<dbReference type="EMBL" id="JBHUCO010000002">
    <property type="protein sequence ID" value="MFD1516346.1"/>
    <property type="molecule type" value="Genomic_DNA"/>
</dbReference>
<comment type="similarity">
    <text evidence="1">Belongs to the 'phage' integrase family.</text>
</comment>
<accession>A0ABW4EL47</accession>
<dbReference type="RefSeq" id="WP_344723173.1">
    <property type="nucleotide sequence ID" value="NZ_BAAAUS010000017.1"/>
</dbReference>
<evidence type="ECO:0000313" key="6">
    <source>
        <dbReference type="EMBL" id="MFD1516346.1"/>
    </source>
</evidence>
<keyword evidence="7" id="KW-1185">Reference proteome</keyword>
<dbReference type="Gene3D" id="1.10.443.10">
    <property type="entry name" value="Intergrase catalytic core"/>
    <property type="match status" value="1"/>
</dbReference>
<dbReference type="InterPro" id="IPR011010">
    <property type="entry name" value="DNA_brk_join_enz"/>
</dbReference>
<evidence type="ECO:0000313" key="7">
    <source>
        <dbReference type="Proteomes" id="UP001597114"/>
    </source>
</evidence>
<keyword evidence="3" id="KW-0233">DNA recombination</keyword>
<dbReference type="Gene3D" id="1.10.150.130">
    <property type="match status" value="1"/>
</dbReference>
<dbReference type="PROSITE" id="PS51898">
    <property type="entry name" value="TYR_RECOMBINASE"/>
    <property type="match status" value="1"/>
</dbReference>
<feature type="region of interest" description="Disordered" evidence="4">
    <location>
        <begin position="305"/>
        <end position="329"/>
    </location>
</feature>
<dbReference type="SUPFAM" id="SSF56349">
    <property type="entry name" value="DNA breaking-rejoining enzymes"/>
    <property type="match status" value="1"/>
</dbReference>